<dbReference type="Proteomes" id="UP001164250">
    <property type="component" value="Chromosome 7"/>
</dbReference>
<comment type="caution">
    <text evidence="1">The sequence shown here is derived from an EMBL/GenBank/DDBJ whole genome shotgun (WGS) entry which is preliminary data.</text>
</comment>
<gene>
    <name evidence="1" type="ORF">Patl1_26606</name>
</gene>
<keyword evidence="2" id="KW-1185">Reference proteome</keyword>
<evidence type="ECO:0000313" key="2">
    <source>
        <dbReference type="Proteomes" id="UP001164250"/>
    </source>
</evidence>
<proteinExistence type="predicted"/>
<sequence length="186" mass="20777">MDDEKWGPDKEEEGGVVAVVEEGKPKEVTEIDNLKKALLEAKNSTPTLTEALTLLKDKWILAYTSFSYLFPLLSRGSLQLASGGVMALYTSLSISILQKDLFMPFFMHLEYHPDNDFFSPINAAWTANPCDMGMNFIFATPKLGEDKVKQCVDAKLNGEYPPKTVAKIVKKVLKIQKAKEKKASRT</sequence>
<name>A0ACC1B3G2_9ROSI</name>
<accession>A0ACC1B3G2</accession>
<organism evidence="1 2">
    <name type="scientific">Pistacia atlantica</name>
    <dbReference type="NCBI Taxonomy" id="434234"/>
    <lineage>
        <taxon>Eukaryota</taxon>
        <taxon>Viridiplantae</taxon>
        <taxon>Streptophyta</taxon>
        <taxon>Embryophyta</taxon>
        <taxon>Tracheophyta</taxon>
        <taxon>Spermatophyta</taxon>
        <taxon>Magnoliopsida</taxon>
        <taxon>eudicotyledons</taxon>
        <taxon>Gunneridae</taxon>
        <taxon>Pentapetalae</taxon>
        <taxon>rosids</taxon>
        <taxon>malvids</taxon>
        <taxon>Sapindales</taxon>
        <taxon>Anacardiaceae</taxon>
        <taxon>Pistacia</taxon>
    </lineage>
</organism>
<dbReference type="EMBL" id="CM047903">
    <property type="protein sequence ID" value="KAJ0093478.1"/>
    <property type="molecule type" value="Genomic_DNA"/>
</dbReference>
<reference evidence="2" key="1">
    <citation type="journal article" date="2023" name="G3 (Bethesda)">
        <title>Genome assembly and association tests identify interacting loci associated with vigor, precocity, and sex in interspecific pistachio rootstocks.</title>
        <authorList>
            <person name="Palmer W."/>
            <person name="Jacygrad E."/>
            <person name="Sagayaradj S."/>
            <person name="Cavanaugh K."/>
            <person name="Han R."/>
            <person name="Bertier L."/>
            <person name="Beede B."/>
            <person name="Kafkas S."/>
            <person name="Golino D."/>
            <person name="Preece J."/>
            <person name="Michelmore R."/>
        </authorList>
    </citation>
    <scope>NUCLEOTIDE SEQUENCE [LARGE SCALE GENOMIC DNA]</scope>
</reference>
<evidence type="ECO:0000313" key="1">
    <source>
        <dbReference type="EMBL" id="KAJ0093478.1"/>
    </source>
</evidence>
<protein>
    <submittedName>
        <fullName evidence="1">Uncharacterized protein</fullName>
    </submittedName>
</protein>